<evidence type="ECO:0000313" key="8">
    <source>
        <dbReference type="Proteomes" id="UP000065822"/>
    </source>
</evidence>
<sequence>MKKLLFIFGTRPEAIKMAPLVRYFQEDNTNFQVKVCVTAQHRQMLDQVLNFFQIFPDYDLNLMKPNQSLNALTAAIVTDLKPILDNFKPDFVFVHGDTTTSFAAALAAFYAETKVCHIEAGLRTYNKYAPFPEEINRQLTARLADFHFAPTQQSKENLLKENLIETNILVTGNTVIDALLYSKDKVENFVDEEITQLKQLVQKDKKLILVTGHRRENHGDGFVRICKALKHIAQNNPQAQIIYPVHLNPNVQKPVYDLLSDEPNINLISPLGYPAFVWLMKHSYIIITDSGGIQEEAPSLGKPVLVLRDTTERPEAVNAGTVLLVGTNTEKIIEECQKLLNDGALYQRMSVLHNPYGDGKACERIFQFIKNV</sequence>
<dbReference type="Gene3D" id="3.40.50.2000">
    <property type="entry name" value="Glycogen Phosphorylase B"/>
    <property type="match status" value="2"/>
</dbReference>
<proteinExistence type="inferred from homology"/>
<evidence type="ECO:0000313" key="7">
    <source>
        <dbReference type="EMBL" id="SNV04401.1"/>
    </source>
</evidence>
<keyword evidence="1 4" id="KW-0413">Isomerase</keyword>
<dbReference type="FunFam" id="3.40.50.2000:FF:000043">
    <property type="entry name" value="UDP-N-acetylglucosamine 2-epimerase"/>
    <property type="match status" value="1"/>
</dbReference>
<dbReference type="CDD" id="cd03786">
    <property type="entry name" value="GTB_UDP-GlcNAc_2-Epimerase"/>
    <property type="match status" value="1"/>
</dbReference>
<dbReference type="EC" id="5.1.3.14" evidence="3"/>
<dbReference type="GO" id="GO:0008761">
    <property type="term" value="F:UDP-N-acetylglucosamine 2-epimerase activity"/>
    <property type="evidence" value="ECO:0007669"/>
    <property type="project" value="UniProtKB-EC"/>
</dbReference>
<keyword evidence="8" id="KW-1185">Reference proteome</keyword>
<accession>A0AAX2GWG4</accession>
<dbReference type="RefSeq" id="WP_066429344.1">
    <property type="nucleotide sequence ID" value="NZ_CP014227.1"/>
</dbReference>
<evidence type="ECO:0000256" key="1">
    <source>
        <dbReference type="ARBA" id="ARBA00023235"/>
    </source>
</evidence>
<evidence type="ECO:0000313" key="6">
    <source>
        <dbReference type="EMBL" id="AMD85184.1"/>
    </source>
</evidence>
<comment type="similarity">
    <text evidence="2 4">Belongs to the UDP-N-acetylglucosamine 2-epimerase family.</text>
</comment>
<dbReference type="EMBL" id="LT906449">
    <property type="protein sequence ID" value="SNV04401.1"/>
    <property type="molecule type" value="Genomic_DNA"/>
</dbReference>
<evidence type="ECO:0000259" key="5">
    <source>
        <dbReference type="Pfam" id="PF02350"/>
    </source>
</evidence>
<dbReference type="PANTHER" id="PTHR43174:SF2">
    <property type="entry name" value="UDP-N-ACETYLGLUCOSAMINE 2-EPIMERASE"/>
    <property type="match status" value="1"/>
</dbReference>
<dbReference type="EMBL" id="CP014227">
    <property type="protein sequence ID" value="AMD85184.1"/>
    <property type="molecule type" value="Genomic_DNA"/>
</dbReference>
<evidence type="ECO:0000313" key="9">
    <source>
        <dbReference type="Proteomes" id="UP000215539"/>
    </source>
</evidence>
<dbReference type="Proteomes" id="UP000065822">
    <property type="component" value="Chromosome"/>
</dbReference>
<feature type="domain" description="UDP-N-acetylglucosamine 2-epimerase" evidence="5">
    <location>
        <begin position="27"/>
        <end position="370"/>
    </location>
</feature>
<name>A0AAX2GWG4_9FLAO</name>
<dbReference type="NCBIfam" id="TIGR00236">
    <property type="entry name" value="wecB"/>
    <property type="match status" value="1"/>
</dbReference>
<dbReference type="Proteomes" id="UP000215539">
    <property type="component" value="Chromosome 1"/>
</dbReference>
<dbReference type="InterPro" id="IPR029767">
    <property type="entry name" value="WecB-like"/>
</dbReference>
<dbReference type="PANTHER" id="PTHR43174">
    <property type="entry name" value="UDP-N-ACETYLGLUCOSAMINE 2-EPIMERASE"/>
    <property type="match status" value="1"/>
</dbReference>
<evidence type="ECO:0000256" key="4">
    <source>
        <dbReference type="RuleBase" id="RU003513"/>
    </source>
</evidence>
<protein>
    <recommendedName>
        <fullName evidence="3">UDP-N-acetylglucosamine 2-epimerase (non-hydrolyzing)</fullName>
        <ecNumber evidence="3">5.1.3.14</ecNumber>
    </recommendedName>
</protein>
<dbReference type="AlphaFoldDB" id="A0AAX2GWG4"/>
<reference evidence="6 8" key="1">
    <citation type="submission" date="2016-02" db="EMBL/GenBank/DDBJ databases">
        <authorList>
            <person name="Holder M.E."/>
            <person name="Ajami N.J."/>
            <person name="Petrosino J.F."/>
        </authorList>
    </citation>
    <scope>NUCLEOTIDE SEQUENCE [LARGE SCALE GENOMIC DNA]</scope>
    <source>
        <strain evidence="6 8">CCUG 32990</strain>
    </source>
</reference>
<evidence type="ECO:0000256" key="3">
    <source>
        <dbReference type="ARBA" id="ARBA00038858"/>
    </source>
</evidence>
<dbReference type="InterPro" id="IPR003331">
    <property type="entry name" value="UDP_GlcNAc_Epimerase_2_dom"/>
</dbReference>
<gene>
    <name evidence="7" type="primary">wecB</name>
    <name evidence="6" type="ORF">AXF12_06470</name>
    <name evidence="7" type="ORF">SAMEA44541418_00415</name>
</gene>
<dbReference type="SUPFAM" id="SSF53756">
    <property type="entry name" value="UDP-Glycosyltransferase/glycogen phosphorylase"/>
    <property type="match status" value="1"/>
</dbReference>
<evidence type="ECO:0000256" key="2">
    <source>
        <dbReference type="ARBA" id="ARBA00038209"/>
    </source>
</evidence>
<reference evidence="7 9" key="2">
    <citation type="submission" date="2017-06" db="EMBL/GenBank/DDBJ databases">
        <authorList>
            <consortium name="Pathogen Informatics"/>
        </authorList>
    </citation>
    <scope>NUCLEOTIDE SEQUENCE [LARGE SCALE GENOMIC DNA]</scope>
    <source>
        <strain evidence="7 9">NCTC12947</strain>
    </source>
</reference>
<dbReference type="Pfam" id="PF02350">
    <property type="entry name" value="Epimerase_2"/>
    <property type="match status" value="1"/>
</dbReference>
<organism evidence="7 9">
    <name type="scientific">Capnocytophaga haemolytica</name>
    <dbReference type="NCBI Taxonomy" id="45243"/>
    <lineage>
        <taxon>Bacteria</taxon>
        <taxon>Pseudomonadati</taxon>
        <taxon>Bacteroidota</taxon>
        <taxon>Flavobacteriia</taxon>
        <taxon>Flavobacteriales</taxon>
        <taxon>Flavobacteriaceae</taxon>
        <taxon>Capnocytophaga</taxon>
    </lineage>
</organism>
<dbReference type="KEGG" id="chg:AXF12_06470"/>